<protein>
    <recommendedName>
        <fullName evidence="9">General secretion pathway protein F</fullName>
    </recommendedName>
</protein>
<dbReference type="InterPro" id="IPR018076">
    <property type="entry name" value="T2SS_GspF_dom"/>
</dbReference>
<dbReference type="InterPro" id="IPR003004">
    <property type="entry name" value="GspF/PilC"/>
</dbReference>
<evidence type="ECO:0000313" key="14">
    <source>
        <dbReference type="Proteomes" id="UP001379533"/>
    </source>
</evidence>
<evidence type="ECO:0000256" key="5">
    <source>
        <dbReference type="ARBA" id="ARBA00022475"/>
    </source>
</evidence>
<evidence type="ECO:0000256" key="9">
    <source>
        <dbReference type="ARBA" id="ARBA00030750"/>
    </source>
</evidence>
<feature type="transmembrane region" description="Helical" evidence="11">
    <location>
        <begin position="174"/>
        <end position="197"/>
    </location>
</feature>
<organism evidence="13 14">
    <name type="scientific">Pendulispora brunnea</name>
    <dbReference type="NCBI Taxonomy" id="2905690"/>
    <lineage>
        <taxon>Bacteria</taxon>
        <taxon>Pseudomonadati</taxon>
        <taxon>Myxococcota</taxon>
        <taxon>Myxococcia</taxon>
        <taxon>Myxococcales</taxon>
        <taxon>Sorangiineae</taxon>
        <taxon>Pendulisporaceae</taxon>
        <taxon>Pendulispora</taxon>
    </lineage>
</organism>
<feature type="domain" description="Type II secretion system protein GspF" evidence="12">
    <location>
        <begin position="346"/>
        <end position="468"/>
    </location>
</feature>
<feature type="transmembrane region" description="Helical" evidence="11">
    <location>
        <begin position="449"/>
        <end position="470"/>
    </location>
</feature>
<keyword evidence="14" id="KW-1185">Reference proteome</keyword>
<evidence type="ECO:0000313" key="13">
    <source>
        <dbReference type="EMBL" id="WXA98192.1"/>
    </source>
</evidence>
<feature type="transmembrane region" description="Helical" evidence="11">
    <location>
        <begin position="294"/>
        <end position="315"/>
    </location>
</feature>
<evidence type="ECO:0000259" key="12">
    <source>
        <dbReference type="Pfam" id="PF00482"/>
    </source>
</evidence>
<comment type="subcellular location">
    <subcellularLocation>
        <location evidence="2 10">Cell membrane</location>
        <topology evidence="2 10">Multi-pass membrane protein</topology>
    </subcellularLocation>
</comment>
<accession>A0ABZ2KHM5</accession>
<dbReference type="PANTHER" id="PTHR30012">
    <property type="entry name" value="GENERAL SECRETION PATHWAY PROTEIN"/>
    <property type="match status" value="1"/>
</dbReference>
<keyword evidence="4 10" id="KW-0813">Transport</keyword>
<evidence type="ECO:0000256" key="1">
    <source>
        <dbReference type="ARBA" id="ARBA00002684"/>
    </source>
</evidence>
<feature type="domain" description="Type II secretion system protein GspF" evidence="12">
    <location>
        <begin position="76"/>
        <end position="198"/>
    </location>
</feature>
<name>A0ABZ2KHM5_9BACT</name>
<evidence type="ECO:0000256" key="2">
    <source>
        <dbReference type="ARBA" id="ARBA00004651"/>
    </source>
</evidence>
<dbReference type="PRINTS" id="PR00812">
    <property type="entry name" value="BCTERIALGSPF"/>
</dbReference>
<sequence length="477" mass="52013">MAVFEYRGLLVASGKQVHGVRDADNAKVLRGLLKREGILLTSAHEETAAHAEGRKNKLDLFAFFRRVSITDVAMMTRQLATLVMAGIPLVEAVAALTDQVEKLELKRVLTQVRDRLNEGISLAKALEPHPKIFPPLYVNMVAAGEASGTLETVLERLSDFMEGQARLRSKVSSALAYPILMLIIGTVLIAVMMVAVVPKITSIFASLDRALPWYTSLLIMVSNALKSNEMVGFVLMLFTMIAIRKASTAPQTDEKDKPAGPAVKKSLGPAAFVAMGLGIFILLLFFYVESVVSFIIGLGLGFLVGLAVSRLLKYIATPTGKVWKDSFLLKLPIFGALFRMLAVARFSRTLATLLQSGVPLLKAMNIVRNVLGNARLEKVVEEATGSIREGESIAAPLRRSREFPPIVTHMIAVGEKSGQLEQMLENVARAYDTQVDTRVQAMTSLLEPLIIVFMGGGVGFIAFSILMPLIQMNDFVQ</sequence>
<dbReference type="Gene3D" id="1.20.81.30">
    <property type="entry name" value="Type II secretion system (T2SS), domain F"/>
    <property type="match status" value="2"/>
</dbReference>
<dbReference type="EMBL" id="CP089982">
    <property type="protein sequence ID" value="WXA98192.1"/>
    <property type="molecule type" value="Genomic_DNA"/>
</dbReference>
<keyword evidence="6 10" id="KW-0812">Transmembrane</keyword>
<dbReference type="InterPro" id="IPR042094">
    <property type="entry name" value="T2SS_GspF_sf"/>
</dbReference>
<feature type="transmembrane region" description="Helical" evidence="11">
    <location>
        <begin position="267"/>
        <end position="288"/>
    </location>
</feature>
<dbReference type="Pfam" id="PF00482">
    <property type="entry name" value="T2SSF"/>
    <property type="match status" value="2"/>
</dbReference>
<evidence type="ECO:0000256" key="3">
    <source>
        <dbReference type="ARBA" id="ARBA00005745"/>
    </source>
</evidence>
<evidence type="ECO:0000256" key="7">
    <source>
        <dbReference type="ARBA" id="ARBA00022989"/>
    </source>
</evidence>
<evidence type="ECO:0000256" key="8">
    <source>
        <dbReference type="ARBA" id="ARBA00023136"/>
    </source>
</evidence>
<keyword evidence="7 11" id="KW-1133">Transmembrane helix</keyword>
<evidence type="ECO:0000256" key="10">
    <source>
        <dbReference type="RuleBase" id="RU003923"/>
    </source>
</evidence>
<gene>
    <name evidence="13" type="ORF">LZC95_15285</name>
</gene>
<keyword evidence="5" id="KW-1003">Cell membrane</keyword>
<keyword evidence="8 11" id="KW-0472">Membrane</keyword>
<evidence type="ECO:0000256" key="6">
    <source>
        <dbReference type="ARBA" id="ARBA00022692"/>
    </source>
</evidence>
<comment type="similarity">
    <text evidence="3 10">Belongs to the GSP F family.</text>
</comment>
<reference evidence="13 14" key="1">
    <citation type="submission" date="2021-12" db="EMBL/GenBank/DDBJ databases">
        <title>Discovery of the Pendulisporaceae a myxobacterial family with distinct sporulation behavior and unique specialized metabolism.</title>
        <authorList>
            <person name="Garcia R."/>
            <person name="Popoff A."/>
            <person name="Bader C.D."/>
            <person name="Loehr J."/>
            <person name="Walesch S."/>
            <person name="Walt C."/>
            <person name="Boldt J."/>
            <person name="Bunk B."/>
            <person name="Haeckl F.J.F.P.J."/>
            <person name="Gunesch A.P."/>
            <person name="Birkelbach J."/>
            <person name="Nuebel U."/>
            <person name="Pietschmann T."/>
            <person name="Bach T."/>
            <person name="Mueller R."/>
        </authorList>
    </citation>
    <scope>NUCLEOTIDE SEQUENCE [LARGE SCALE GENOMIC DNA]</scope>
    <source>
        <strain evidence="13 14">MSr12523</strain>
    </source>
</reference>
<dbReference type="Proteomes" id="UP001379533">
    <property type="component" value="Chromosome"/>
</dbReference>
<dbReference type="PANTHER" id="PTHR30012:SF0">
    <property type="entry name" value="TYPE II SECRETION SYSTEM PROTEIN F-RELATED"/>
    <property type="match status" value="1"/>
</dbReference>
<evidence type="ECO:0000256" key="11">
    <source>
        <dbReference type="SAM" id="Phobius"/>
    </source>
</evidence>
<dbReference type="PROSITE" id="PS00874">
    <property type="entry name" value="T2SP_F"/>
    <property type="match status" value="1"/>
</dbReference>
<comment type="function">
    <text evidence="1">Component of the type II secretion system inner membrane complex required for the energy-dependent secretion of extracellular factors such as proteases and toxins from the periplasm.</text>
</comment>
<dbReference type="InterPro" id="IPR001992">
    <property type="entry name" value="T2SS_GspF/T4SS_PilC_CS"/>
</dbReference>
<evidence type="ECO:0000256" key="4">
    <source>
        <dbReference type="ARBA" id="ARBA00022448"/>
    </source>
</evidence>
<proteinExistence type="inferred from homology"/>
<dbReference type="RefSeq" id="WP_394848804.1">
    <property type="nucleotide sequence ID" value="NZ_CP089982.1"/>
</dbReference>